<dbReference type="InterPro" id="IPR051881">
    <property type="entry name" value="Copper_transport_ATOX1-like"/>
</dbReference>
<dbReference type="PANTHER" id="PTHR46365:SF1">
    <property type="entry name" value="COPPER TRANSPORT PROTEIN ATOX1"/>
    <property type="match status" value="1"/>
</dbReference>
<protein>
    <recommendedName>
        <fullName evidence="8">HMA domain-containing protein</fullName>
    </recommendedName>
</protein>
<proteinExistence type="inferred from homology"/>
<comment type="caution">
    <text evidence="9">The sequence shown here is derived from an EMBL/GenBank/DDBJ whole genome shotgun (WGS) entry which is preliminary data.</text>
</comment>
<evidence type="ECO:0000313" key="9">
    <source>
        <dbReference type="EMBL" id="RMX78093.1"/>
    </source>
</evidence>
<dbReference type="Pfam" id="PF00403">
    <property type="entry name" value="HMA"/>
    <property type="match status" value="1"/>
</dbReference>
<dbReference type="PROSITE" id="PS50846">
    <property type="entry name" value="HMA_2"/>
    <property type="match status" value="1"/>
</dbReference>
<dbReference type="InterPro" id="IPR006121">
    <property type="entry name" value="HMA_dom"/>
</dbReference>
<keyword evidence="4" id="KW-0186">Copper</keyword>
<dbReference type="SUPFAM" id="SSF55008">
    <property type="entry name" value="HMA, heavy metal-associated domain"/>
    <property type="match status" value="1"/>
</dbReference>
<dbReference type="InterPro" id="IPR036163">
    <property type="entry name" value="HMA_dom_sf"/>
</dbReference>
<keyword evidence="3" id="KW-0187">Copper transport</keyword>
<evidence type="ECO:0000256" key="4">
    <source>
        <dbReference type="ARBA" id="ARBA00023008"/>
    </source>
</evidence>
<dbReference type="CDD" id="cd00371">
    <property type="entry name" value="HMA"/>
    <property type="match status" value="1"/>
</dbReference>
<evidence type="ECO:0000256" key="5">
    <source>
        <dbReference type="ARBA" id="ARBA00023065"/>
    </source>
</evidence>
<keyword evidence="2" id="KW-0479">Metal-binding</keyword>
<dbReference type="FunFam" id="3.30.70.100:FF:000008">
    <property type="entry name" value="Copper transport protein ATOX1"/>
    <property type="match status" value="1"/>
</dbReference>
<dbReference type="Proteomes" id="UP000281245">
    <property type="component" value="Unassembled WGS sequence"/>
</dbReference>
<accession>A0A3M6WHQ6</accession>
<keyword evidence="6" id="KW-0143">Chaperone</keyword>
<evidence type="ECO:0000256" key="7">
    <source>
        <dbReference type="ARBA" id="ARBA00038171"/>
    </source>
</evidence>
<keyword evidence="5" id="KW-0406">Ion transport</keyword>
<keyword evidence="1" id="KW-0813">Transport</keyword>
<dbReference type="VEuPathDB" id="FungiDB:BTJ68_08432"/>
<dbReference type="PANTHER" id="PTHR46365">
    <property type="entry name" value="COPPER TRANSPORT PROTEIN ATOX1"/>
    <property type="match status" value="1"/>
</dbReference>
<dbReference type="OrthoDB" id="2251794at2759"/>
<comment type="similarity">
    <text evidence="7">Belongs to the ATX1 family.</text>
</comment>
<sequence length="355" mass="38099">MTCGGCSGAIERVLKKLEGVKDFDVSLDSQTATVKTEDSVDYATVLEKIKKTGKTVNSGEADGVPQTFTITNLCPNDPADIKCCLTKQFQDWAGNGGVCLNNPKTAATSCDGTFVKNRCPGPKDVQCCVFDATPKTPPSRNVAVYFWINAFIPLYFEDVTKPWPKHPGKTMIEGLTTFLPVFGGCFLGGQRGFSSGEKATARMHSRAWVQIGADMGAKGYKMQKQHFCSPTTKVDCDDGSVKDEGTAGNEGMKFTEVAGGSVTRVSVELKAGAGNPLVTGAPRIDYEGTLTIDRVDRFVELSGKVDDFPSFKAYMMIDGKGPYNIKQLGPAPGSDPTSLATWNGVDRPFSGRVSF</sequence>
<dbReference type="GO" id="GO:0006825">
    <property type="term" value="P:copper ion transport"/>
    <property type="evidence" value="ECO:0007669"/>
    <property type="project" value="UniProtKB-KW"/>
</dbReference>
<evidence type="ECO:0000256" key="3">
    <source>
        <dbReference type="ARBA" id="ARBA00022796"/>
    </source>
</evidence>
<reference evidence="9 10" key="1">
    <citation type="journal article" date="2018" name="BMC Genomics">
        <title>Genomic evidence for intraspecific hybridization in a clonal and extremely halotolerant yeast.</title>
        <authorList>
            <person name="Gostincar C."/>
            <person name="Stajich J.E."/>
            <person name="Zupancic J."/>
            <person name="Zalar P."/>
            <person name="Gunde-Cimerman N."/>
        </authorList>
    </citation>
    <scope>NUCLEOTIDE SEQUENCE [LARGE SCALE GENOMIC DNA]</scope>
    <source>
        <strain evidence="9 10">EXF-6656</strain>
    </source>
</reference>
<dbReference type="Gene3D" id="3.30.70.100">
    <property type="match status" value="1"/>
</dbReference>
<evidence type="ECO:0000256" key="2">
    <source>
        <dbReference type="ARBA" id="ARBA00022723"/>
    </source>
</evidence>
<dbReference type="GO" id="GO:0046872">
    <property type="term" value="F:metal ion binding"/>
    <property type="evidence" value="ECO:0007669"/>
    <property type="project" value="UniProtKB-KW"/>
</dbReference>
<feature type="domain" description="HMA" evidence="8">
    <location>
        <begin position="1"/>
        <end position="57"/>
    </location>
</feature>
<evidence type="ECO:0000313" key="10">
    <source>
        <dbReference type="Proteomes" id="UP000281245"/>
    </source>
</evidence>
<organism evidence="9 10">
    <name type="scientific">Hortaea werneckii</name>
    <name type="common">Black yeast</name>
    <name type="synonym">Cladosporium werneckii</name>
    <dbReference type="NCBI Taxonomy" id="91943"/>
    <lineage>
        <taxon>Eukaryota</taxon>
        <taxon>Fungi</taxon>
        <taxon>Dikarya</taxon>
        <taxon>Ascomycota</taxon>
        <taxon>Pezizomycotina</taxon>
        <taxon>Dothideomycetes</taxon>
        <taxon>Dothideomycetidae</taxon>
        <taxon>Mycosphaerellales</taxon>
        <taxon>Teratosphaeriaceae</taxon>
        <taxon>Hortaea</taxon>
    </lineage>
</organism>
<evidence type="ECO:0000259" key="8">
    <source>
        <dbReference type="PROSITE" id="PS50846"/>
    </source>
</evidence>
<dbReference type="GO" id="GO:0005829">
    <property type="term" value="C:cytosol"/>
    <property type="evidence" value="ECO:0007669"/>
    <property type="project" value="TreeGrafter"/>
</dbReference>
<dbReference type="InterPro" id="IPR021631">
    <property type="entry name" value="DUF3238"/>
</dbReference>
<evidence type="ECO:0000256" key="1">
    <source>
        <dbReference type="ARBA" id="ARBA00022448"/>
    </source>
</evidence>
<name>A0A3M6WHQ6_HORWE</name>
<dbReference type="AlphaFoldDB" id="A0A3M6WHQ6"/>
<dbReference type="EMBL" id="QWIJ01000872">
    <property type="protein sequence ID" value="RMX78093.1"/>
    <property type="molecule type" value="Genomic_DNA"/>
</dbReference>
<gene>
    <name evidence="9" type="ORF">D0869_09364</name>
</gene>
<evidence type="ECO:0000256" key="6">
    <source>
        <dbReference type="ARBA" id="ARBA00023186"/>
    </source>
</evidence>
<dbReference type="GO" id="GO:0016531">
    <property type="term" value="F:copper chaperone activity"/>
    <property type="evidence" value="ECO:0007669"/>
    <property type="project" value="TreeGrafter"/>
</dbReference>
<dbReference type="Pfam" id="PF11579">
    <property type="entry name" value="DUF3238"/>
    <property type="match status" value="1"/>
</dbReference>